<evidence type="ECO:0000313" key="2">
    <source>
        <dbReference type="Proteomes" id="UP000634136"/>
    </source>
</evidence>
<dbReference type="Proteomes" id="UP000634136">
    <property type="component" value="Unassembled WGS sequence"/>
</dbReference>
<proteinExistence type="predicted"/>
<dbReference type="EMBL" id="JAAIUW010000013">
    <property type="protein sequence ID" value="KAF7803726.1"/>
    <property type="molecule type" value="Genomic_DNA"/>
</dbReference>
<dbReference type="AlphaFoldDB" id="A0A834SHW2"/>
<name>A0A834SHW2_9FABA</name>
<protein>
    <submittedName>
        <fullName evidence="1">Uncharacterized protein</fullName>
    </submittedName>
</protein>
<accession>A0A834SHW2</accession>
<reference evidence="1" key="1">
    <citation type="submission" date="2020-09" db="EMBL/GenBank/DDBJ databases">
        <title>Genome-Enabled Discovery of Anthraquinone Biosynthesis in Senna tora.</title>
        <authorList>
            <person name="Kang S.-H."/>
            <person name="Pandey R.P."/>
            <person name="Lee C.-M."/>
            <person name="Sim J.-S."/>
            <person name="Jeong J.-T."/>
            <person name="Choi B.-S."/>
            <person name="Jung M."/>
            <person name="Ginzburg D."/>
            <person name="Zhao K."/>
            <person name="Won S.Y."/>
            <person name="Oh T.-J."/>
            <person name="Yu Y."/>
            <person name="Kim N.-H."/>
            <person name="Lee O.R."/>
            <person name="Lee T.-H."/>
            <person name="Bashyal P."/>
            <person name="Kim T.-S."/>
            <person name="Lee W.-H."/>
            <person name="Kawkins C."/>
            <person name="Kim C.-K."/>
            <person name="Kim J.S."/>
            <person name="Ahn B.O."/>
            <person name="Rhee S.Y."/>
            <person name="Sohng J.K."/>
        </authorList>
    </citation>
    <scope>NUCLEOTIDE SEQUENCE</scope>
    <source>
        <tissue evidence="1">Leaf</tissue>
    </source>
</reference>
<sequence length="34" mass="3695">MDIPSYSGNNAVDLLSTMHELEGCTPTVVNKDEN</sequence>
<evidence type="ECO:0000313" key="1">
    <source>
        <dbReference type="EMBL" id="KAF7803726.1"/>
    </source>
</evidence>
<gene>
    <name evidence="1" type="ORF">G2W53_042837</name>
</gene>
<organism evidence="1 2">
    <name type="scientific">Senna tora</name>
    <dbReference type="NCBI Taxonomy" id="362788"/>
    <lineage>
        <taxon>Eukaryota</taxon>
        <taxon>Viridiplantae</taxon>
        <taxon>Streptophyta</taxon>
        <taxon>Embryophyta</taxon>
        <taxon>Tracheophyta</taxon>
        <taxon>Spermatophyta</taxon>
        <taxon>Magnoliopsida</taxon>
        <taxon>eudicotyledons</taxon>
        <taxon>Gunneridae</taxon>
        <taxon>Pentapetalae</taxon>
        <taxon>rosids</taxon>
        <taxon>fabids</taxon>
        <taxon>Fabales</taxon>
        <taxon>Fabaceae</taxon>
        <taxon>Caesalpinioideae</taxon>
        <taxon>Cassia clade</taxon>
        <taxon>Senna</taxon>
    </lineage>
</organism>
<comment type="caution">
    <text evidence="1">The sequence shown here is derived from an EMBL/GenBank/DDBJ whole genome shotgun (WGS) entry which is preliminary data.</text>
</comment>
<keyword evidence="2" id="KW-1185">Reference proteome</keyword>